<evidence type="ECO:0000256" key="1">
    <source>
        <dbReference type="ARBA" id="ARBA00004141"/>
    </source>
</evidence>
<organism evidence="9 10">
    <name type="scientific">Pedobacter planticolens</name>
    <dbReference type="NCBI Taxonomy" id="2679964"/>
    <lineage>
        <taxon>Bacteria</taxon>
        <taxon>Pseudomonadati</taxon>
        <taxon>Bacteroidota</taxon>
        <taxon>Sphingobacteriia</taxon>
        <taxon>Sphingobacteriales</taxon>
        <taxon>Sphingobacteriaceae</taxon>
        <taxon>Pedobacter</taxon>
    </lineage>
</organism>
<dbReference type="PANTHER" id="PTHR43731">
    <property type="entry name" value="RHOMBOID PROTEASE"/>
    <property type="match status" value="1"/>
</dbReference>
<keyword evidence="4" id="KW-0378">Hydrolase</keyword>
<evidence type="ECO:0000256" key="6">
    <source>
        <dbReference type="ARBA" id="ARBA00023136"/>
    </source>
</evidence>
<dbReference type="EMBL" id="WNXD01000002">
    <property type="protein sequence ID" value="MBB2146385.1"/>
    <property type="molecule type" value="Genomic_DNA"/>
</dbReference>
<keyword evidence="9" id="KW-0645">Protease</keyword>
<proteinExistence type="inferred from homology"/>
<keyword evidence="6 7" id="KW-0472">Membrane</keyword>
<feature type="transmembrane region" description="Helical" evidence="7">
    <location>
        <begin position="171"/>
        <end position="191"/>
    </location>
</feature>
<comment type="subcellular location">
    <subcellularLocation>
        <location evidence="1">Membrane</location>
        <topology evidence="1">Multi-pass membrane protein</topology>
    </subcellularLocation>
</comment>
<dbReference type="InterPro" id="IPR035952">
    <property type="entry name" value="Rhomboid-like_sf"/>
</dbReference>
<feature type="transmembrane region" description="Helical" evidence="7">
    <location>
        <begin position="80"/>
        <end position="97"/>
    </location>
</feature>
<dbReference type="PANTHER" id="PTHR43731:SF14">
    <property type="entry name" value="PRESENILIN-ASSOCIATED RHOMBOID-LIKE PROTEIN, MITOCHONDRIAL"/>
    <property type="match status" value="1"/>
</dbReference>
<dbReference type="GO" id="GO:0016020">
    <property type="term" value="C:membrane"/>
    <property type="evidence" value="ECO:0007669"/>
    <property type="project" value="UniProtKB-SubCell"/>
</dbReference>
<feature type="transmembrane region" description="Helical" evidence="7">
    <location>
        <begin position="47"/>
        <end position="74"/>
    </location>
</feature>
<name>A0A923IUV5_9SPHI</name>
<accession>A0A923IUV5</accession>
<evidence type="ECO:0000256" key="4">
    <source>
        <dbReference type="ARBA" id="ARBA00022801"/>
    </source>
</evidence>
<comment type="caution">
    <text evidence="9">The sequence shown here is derived from an EMBL/GenBank/DDBJ whole genome shotgun (WGS) entry which is preliminary data.</text>
</comment>
<dbReference type="RefSeq" id="WP_182923043.1">
    <property type="nucleotide sequence ID" value="NZ_WNXD01000002.1"/>
</dbReference>
<evidence type="ECO:0000256" key="5">
    <source>
        <dbReference type="ARBA" id="ARBA00022989"/>
    </source>
</evidence>
<keyword evidence="3 7" id="KW-0812">Transmembrane</keyword>
<comment type="similarity">
    <text evidence="2">Belongs to the peptidase S54 family.</text>
</comment>
<reference evidence="9" key="1">
    <citation type="submission" date="2019-11" db="EMBL/GenBank/DDBJ databases">
        <title>Description of Pedobacter sp. LMG 31464T.</title>
        <authorList>
            <person name="Carlier A."/>
            <person name="Qi S."/>
            <person name="Vandamme P."/>
        </authorList>
    </citation>
    <scope>NUCLEOTIDE SEQUENCE</scope>
    <source>
        <strain evidence="9">LMG 31464</strain>
    </source>
</reference>
<evidence type="ECO:0000256" key="2">
    <source>
        <dbReference type="ARBA" id="ARBA00009045"/>
    </source>
</evidence>
<evidence type="ECO:0000259" key="8">
    <source>
        <dbReference type="Pfam" id="PF01694"/>
    </source>
</evidence>
<evidence type="ECO:0000256" key="7">
    <source>
        <dbReference type="SAM" id="Phobius"/>
    </source>
</evidence>
<dbReference type="Pfam" id="PF01694">
    <property type="entry name" value="Rhomboid"/>
    <property type="match status" value="1"/>
</dbReference>
<feature type="domain" description="Peptidase S54 rhomboid" evidence="8">
    <location>
        <begin position="46"/>
        <end position="187"/>
    </location>
</feature>
<dbReference type="GO" id="GO:0004252">
    <property type="term" value="F:serine-type endopeptidase activity"/>
    <property type="evidence" value="ECO:0007669"/>
    <property type="project" value="InterPro"/>
</dbReference>
<dbReference type="InterPro" id="IPR022764">
    <property type="entry name" value="Peptidase_S54_rhomboid_dom"/>
</dbReference>
<gene>
    <name evidence="9" type="ORF">GM921_12865</name>
</gene>
<keyword evidence="10" id="KW-1185">Reference proteome</keyword>
<evidence type="ECO:0000313" key="9">
    <source>
        <dbReference type="EMBL" id="MBB2146385.1"/>
    </source>
</evidence>
<dbReference type="Proteomes" id="UP000601055">
    <property type="component" value="Unassembled WGS sequence"/>
</dbReference>
<evidence type="ECO:0000256" key="3">
    <source>
        <dbReference type="ARBA" id="ARBA00022692"/>
    </source>
</evidence>
<sequence length="209" mass="24082">MNYLNDTPVATIIFIFTLITSIYAFNDHQLYGKFMLHPYTVSKGKKLYTFITSGLIHADWTHLLFNMFTFYFFAFKLERLIGHWQFGLLYFLSLILSDIPTVIKHKDHFWYNSLGASGAISAVLFSYIMFDPTTLLLVMFIPMPAILFAVLYLYYSWYMSKKGQDNIGHDAHFFGALTGLLFTLIFVPGIIPNFIEKLTLGIQYLTGNG</sequence>
<dbReference type="Gene3D" id="1.20.1540.10">
    <property type="entry name" value="Rhomboid-like"/>
    <property type="match status" value="1"/>
</dbReference>
<feature type="transmembrane region" description="Helical" evidence="7">
    <location>
        <begin position="109"/>
        <end position="130"/>
    </location>
</feature>
<feature type="transmembrane region" description="Helical" evidence="7">
    <location>
        <begin position="136"/>
        <end position="159"/>
    </location>
</feature>
<dbReference type="InterPro" id="IPR050925">
    <property type="entry name" value="Rhomboid_protease_S54"/>
</dbReference>
<protein>
    <submittedName>
        <fullName evidence="9">Rhomboid family intramembrane serine protease</fullName>
    </submittedName>
</protein>
<dbReference type="GO" id="GO:0006508">
    <property type="term" value="P:proteolysis"/>
    <property type="evidence" value="ECO:0007669"/>
    <property type="project" value="UniProtKB-KW"/>
</dbReference>
<evidence type="ECO:0000313" key="10">
    <source>
        <dbReference type="Proteomes" id="UP000601055"/>
    </source>
</evidence>
<dbReference type="SUPFAM" id="SSF144091">
    <property type="entry name" value="Rhomboid-like"/>
    <property type="match status" value="1"/>
</dbReference>
<keyword evidence="5 7" id="KW-1133">Transmembrane helix</keyword>
<feature type="transmembrane region" description="Helical" evidence="7">
    <location>
        <begin position="6"/>
        <end position="26"/>
    </location>
</feature>
<dbReference type="AlphaFoldDB" id="A0A923IUV5"/>